<evidence type="ECO:0000313" key="2">
    <source>
        <dbReference type="Proteomes" id="UP001139722"/>
    </source>
</evidence>
<dbReference type="Proteomes" id="UP001139722">
    <property type="component" value="Unassembled WGS sequence"/>
</dbReference>
<dbReference type="SUPFAM" id="SSF51391">
    <property type="entry name" value="Thiamin phosphate synthase"/>
    <property type="match status" value="1"/>
</dbReference>
<dbReference type="RefSeq" id="WP_156998990.1">
    <property type="nucleotide sequence ID" value="NZ_BAAANU010000002.1"/>
</dbReference>
<gene>
    <name evidence="1" type="ORF">BJ978_000329</name>
</gene>
<organism evidence="1 2">
    <name type="scientific">Agromyces terreus</name>
    <dbReference type="NCBI Taxonomy" id="424795"/>
    <lineage>
        <taxon>Bacteria</taxon>
        <taxon>Bacillati</taxon>
        <taxon>Actinomycetota</taxon>
        <taxon>Actinomycetes</taxon>
        <taxon>Micrococcales</taxon>
        <taxon>Microbacteriaceae</taxon>
        <taxon>Agromyces</taxon>
    </lineage>
</organism>
<dbReference type="AlphaFoldDB" id="A0A9X2K9V6"/>
<evidence type="ECO:0000313" key="1">
    <source>
        <dbReference type="EMBL" id="MCP2369653.1"/>
    </source>
</evidence>
<reference evidence="1" key="1">
    <citation type="submission" date="2022-06" db="EMBL/GenBank/DDBJ databases">
        <title>Sequencing the genomes of 1000 actinobacteria strains.</title>
        <authorList>
            <person name="Klenk H.-P."/>
        </authorList>
    </citation>
    <scope>NUCLEOTIDE SEQUENCE</scope>
    <source>
        <strain evidence="1">DSM 22016</strain>
    </source>
</reference>
<dbReference type="EMBL" id="JAMZDY010000001">
    <property type="protein sequence ID" value="MCP2369653.1"/>
    <property type="molecule type" value="Genomic_DNA"/>
</dbReference>
<protein>
    <submittedName>
        <fullName evidence="1">L-alanine-DL-glutamate epimerase-like enolase superfamily enzyme</fullName>
    </submittedName>
</protein>
<keyword evidence="2" id="KW-1185">Reference proteome</keyword>
<proteinExistence type="predicted"/>
<name>A0A9X2K9V6_9MICO</name>
<accession>A0A9X2K9V6</accession>
<comment type="caution">
    <text evidence="1">The sequence shown here is derived from an EMBL/GenBank/DDBJ whole genome shotgun (WGS) entry which is preliminary data.</text>
</comment>
<dbReference type="OrthoDB" id="3527348at2"/>
<sequence>MHHRASGHSFGPWNDERANIDQILDLGLPVGLVVGSGDRVDVRTIRLAAERPFAYFDLYASEMPDEYVDACGTVAPMVALGPDDTPEDAARLERAGVRAFEVSTLRPELYGSPLAESTLERIRAIRASVSVPLVVPSQHRLRPDDVAVLLGAGADAVLLGAVVLGHDTSSISEVLPSFIEAAAGTRTN</sequence>
<dbReference type="InterPro" id="IPR036206">
    <property type="entry name" value="ThiamineP_synth_sf"/>
</dbReference>
<dbReference type="InterPro" id="IPR013785">
    <property type="entry name" value="Aldolase_TIM"/>
</dbReference>
<dbReference type="Gene3D" id="3.20.20.70">
    <property type="entry name" value="Aldolase class I"/>
    <property type="match status" value="1"/>
</dbReference>